<accession>A0ACD0WD03</accession>
<name>A0ACD0WD03_CLALS</name>
<reference evidence="2" key="1">
    <citation type="journal article" date="2019" name="MBio">
        <title>Comparative genomics for the elucidation of multidrug resistance (MDR) in Candida lusitaniae.</title>
        <authorList>
            <person name="Kannan A."/>
            <person name="Asner S.A."/>
            <person name="Trachsel E."/>
            <person name="Kelly S."/>
            <person name="Parker J."/>
            <person name="Sanglard D."/>
        </authorList>
    </citation>
    <scope>NUCLEOTIDE SEQUENCE [LARGE SCALE GENOMIC DNA]</scope>
    <source>
        <strain evidence="2">P1</strain>
    </source>
</reference>
<sequence>MSTGLCGLFSNNMLSATPSDTTRGKPLLVYLAPPDDDTLLNKILVAQDTQSDVVLTRLSCDYVCYKVSEGTKEYEEFQSMFPSAAAPSFMIIYEQKVQGVFTSEDATDSFLTFLDVPSSFASTETVSTSNDDDSNEFKSKIKLSIRLLNSETVHGEFDANHSLKHVSRWLKSEKGVHLSPQDGETMPSYVNRGLPKPSRYAFFCPGTRVTFSEGQEFCRLKALGLGPRSVLILKPEYDTQALEAEANYGTLKAIRSKASSMLHALYSFFDYGVDDAQHDFHTLTNQTEVEDLMQPIPGFLSVDSSSQIPNAIVKPQPDVAEEKVSDLVDTIDYTVDGSNTKQGTPAPGVSDAFS</sequence>
<organism evidence="1 2">
    <name type="scientific">Clavispora lusitaniae</name>
    <name type="common">Candida lusitaniae</name>
    <dbReference type="NCBI Taxonomy" id="36911"/>
    <lineage>
        <taxon>Eukaryota</taxon>
        <taxon>Fungi</taxon>
        <taxon>Dikarya</taxon>
        <taxon>Ascomycota</taxon>
        <taxon>Saccharomycotina</taxon>
        <taxon>Pichiomycetes</taxon>
        <taxon>Metschnikowiaceae</taxon>
        <taxon>Clavispora</taxon>
    </lineage>
</organism>
<dbReference type="Proteomes" id="UP000326582">
    <property type="component" value="Chromosome 1"/>
</dbReference>
<proteinExistence type="predicted"/>
<dbReference type="EMBL" id="CP038484">
    <property type="protein sequence ID" value="QFZ24982.1"/>
    <property type="molecule type" value="Genomic_DNA"/>
</dbReference>
<gene>
    <name evidence="1" type="ORF">EJF14_10064</name>
</gene>
<evidence type="ECO:0000313" key="2">
    <source>
        <dbReference type="Proteomes" id="UP000326582"/>
    </source>
</evidence>
<protein>
    <submittedName>
        <fullName evidence="1">UBX domain-containing protein</fullName>
    </submittedName>
</protein>
<keyword evidence="2" id="KW-1185">Reference proteome</keyword>
<evidence type="ECO:0000313" key="1">
    <source>
        <dbReference type="EMBL" id="QFZ24982.1"/>
    </source>
</evidence>